<comment type="caution">
    <text evidence="1">The sequence shown here is derived from an EMBL/GenBank/DDBJ whole genome shotgun (WGS) entry which is preliminary data.</text>
</comment>
<evidence type="ECO:0000313" key="1">
    <source>
        <dbReference type="EMBL" id="CAI8033084.1"/>
    </source>
</evidence>
<dbReference type="AlphaFoldDB" id="A0AA35WUB6"/>
<proteinExistence type="predicted"/>
<protein>
    <submittedName>
        <fullName evidence="1">Uncharacterized protein</fullName>
    </submittedName>
</protein>
<organism evidence="1 2">
    <name type="scientific">Geodia barretti</name>
    <name type="common">Barrett's horny sponge</name>
    <dbReference type="NCBI Taxonomy" id="519541"/>
    <lineage>
        <taxon>Eukaryota</taxon>
        <taxon>Metazoa</taxon>
        <taxon>Porifera</taxon>
        <taxon>Demospongiae</taxon>
        <taxon>Heteroscleromorpha</taxon>
        <taxon>Tetractinellida</taxon>
        <taxon>Astrophorina</taxon>
        <taxon>Geodiidae</taxon>
        <taxon>Geodia</taxon>
    </lineage>
</organism>
<sequence>IQRRKPHLRSCFRSSAVRNNARTLPRALFGDITCGNFMMQYTRRQRPQLRGDAAGATSGRSTSFLREKVTGITNVYQLETEVTPADVLRLEVVPSQENYQDHISTIVPGLQK</sequence>
<accession>A0AA35WUB6</accession>
<gene>
    <name evidence="1" type="ORF">GBAR_LOCUS18663</name>
</gene>
<keyword evidence="2" id="KW-1185">Reference proteome</keyword>
<evidence type="ECO:0000313" key="2">
    <source>
        <dbReference type="Proteomes" id="UP001174909"/>
    </source>
</evidence>
<dbReference type="Proteomes" id="UP001174909">
    <property type="component" value="Unassembled WGS sequence"/>
</dbReference>
<name>A0AA35WUB6_GEOBA</name>
<reference evidence="1" key="1">
    <citation type="submission" date="2023-03" db="EMBL/GenBank/DDBJ databases">
        <authorList>
            <person name="Steffen K."/>
            <person name="Cardenas P."/>
        </authorList>
    </citation>
    <scope>NUCLEOTIDE SEQUENCE</scope>
</reference>
<feature type="non-terminal residue" evidence="1">
    <location>
        <position position="112"/>
    </location>
</feature>
<dbReference type="EMBL" id="CASHTH010002642">
    <property type="protein sequence ID" value="CAI8033084.1"/>
    <property type="molecule type" value="Genomic_DNA"/>
</dbReference>